<dbReference type="AlphaFoldDB" id="A0A1B9HVN0"/>
<reference evidence="1" key="1">
    <citation type="submission" date="2013-07" db="EMBL/GenBank/DDBJ databases">
        <title>The Genome Sequence of Cryptococcus pinus CBS10737.</title>
        <authorList>
            <consortium name="The Broad Institute Genome Sequencing Platform"/>
            <person name="Cuomo C."/>
            <person name="Litvintseva A."/>
            <person name="Chen Y."/>
            <person name="Heitman J."/>
            <person name="Sun S."/>
            <person name="Springer D."/>
            <person name="Dromer F."/>
            <person name="Young S.K."/>
            <person name="Zeng Q."/>
            <person name="Gargeya S."/>
            <person name="Fitzgerald M."/>
            <person name="Abouelleil A."/>
            <person name="Alvarado L."/>
            <person name="Berlin A.M."/>
            <person name="Chapman S.B."/>
            <person name="Dewar J."/>
            <person name="Goldberg J."/>
            <person name="Griggs A."/>
            <person name="Gujja S."/>
            <person name="Hansen M."/>
            <person name="Howarth C."/>
            <person name="Imamovic A."/>
            <person name="Larimer J."/>
            <person name="McCowan C."/>
            <person name="Murphy C."/>
            <person name="Pearson M."/>
            <person name="Priest M."/>
            <person name="Roberts A."/>
            <person name="Saif S."/>
            <person name="Shea T."/>
            <person name="Sykes S."/>
            <person name="Wortman J."/>
            <person name="Nusbaum C."/>
            <person name="Birren B."/>
        </authorList>
    </citation>
    <scope>NUCLEOTIDE SEQUENCE [LARGE SCALE GENOMIC DNA]</scope>
    <source>
        <strain evidence="1">CBS 10737</strain>
    </source>
</reference>
<reference evidence="2" key="2">
    <citation type="submission" date="2013-07" db="EMBL/GenBank/DDBJ databases">
        <authorList>
            <consortium name="The Broad Institute Genome Sequencing Platform"/>
            <person name="Cuomo C."/>
            <person name="Litvintseva A."/>
            <person name="Chen Y."/>
            <person name="Heitman J."/>
            <person name="Sun S."/>
            <person name="Springer D."/>
            <person name="Dromer F."/>
            <person name="Young S.K."/>
            <person name="Zeng Q."/>
            <person name="Gargeya S."/>
            <person name="Fitzgerald M."/>
            <person name="Abouelleil A."/>
            <person name="Alvarado L."/>
            <person name="Berlin A.M."/>
            <person name="Chapman S.B."/>
            <person name="Dewar J."/>
            <person name="Goldberg J."/>
            <person name="Griggs A."/>
            <person name="Gujja S."/>
            <person name="Hansen M."/>
            <person name="Howarth C."/>
            <person name="Imamovic A."/>
            <person name="Larimer J."/>
            <person name="McCowan C."/>
            <person name="Murphy C."/>
            <person name="Pearson M."/>
            <person name="Priest M."/>
            <person name="Roberts A."/>
            <person name="Saif S."/>
            <person name="Shea T."/>
            <person name="Sykes S."/>
            <person name="Wortman J."/>
            <person name="Nusbaum C."/>
            <person name="Birren B."/>
        </authorList>
    </citation>
    <scope>NUCLEOTIDE SEQUENCE</scope>
    <source>
        <strain evidence="2">CBS 10737</strain>
    </source>
</reference>
<dbReference type="EMBL" id="CP144520">
    <property type="protein sequence ID" value="WWC67888.1"/>
    <property type="molecule type" value="Genomic_DNA"/>
</dbReference>
<dbReference type="EMBL" id="KV700116">
    <property type="protein sequence ID" value="OCF47326.1"/>
    <property type="molecule type" value="Genomic_DNA"/>
</dbReference>
<name>A0A1B9HVN0_9TREE</name>
<dbReference type="KEGG" id="kpin:30174590"/>
<dbReference type="RefSeq" id="XP_019008545.1">
    <property type="nucleotide sequence ID" value="XM_019157932.1"/>
</dbReference>
<evidence type="ECO:0000313" key="2">
    <source>
        <dbReference type="EMBL" id="WWC67888.1"/>
    </source>
</evidence>
<evidence type="ECO:0000313" key="1">
    <source>
        <dbReference type="EMBL" id="OCF47326.1"/>
    </source>
</evidence>
<evidence type="ECO:0000313" key="3">
    <source>
        <dbReference type="Proteomes" id="UP000094020"/>
    </source>
</evidence>
<organism evidence="1">
    <name type="scientific">Kwoniella pini CBS 10737</name>
    <dbReference type="NCBI Taxonomy" id="1296096"/>
    <lineage>
        <taxon>Eukaryota</taxon>
        <taxon>Fungi</taxon>
        <taxon>Dikarya</taxon>
        <taxon>Basidiomycota</taxon>
        <taxon>Agaricomycotina</taxon>
        <taxon>Tremellomycetes</taxon>
        <taxon>Tremellales</taxon>
        <taxon>Cryptococcaceae</taxon>
        <taxon>Kwoniella</taxon>
    </lineage>
</organism>
<dbReference type="OrthoDB" id="2569626at2759"/>
<accession>A0A1B9HVN0</accession>
<dbReference type="GeneID" id="30174590"/>
<keyword evidence="3" id="KW-1185">Reference proteome</keyword>
<reference evidence="1" key="3">
    <citation type="submission" date="2016-07" db="EMBL/GenBank/DDBJ databases">
        <title>Evolution of pathogenesis and genome organization in the Tremellales.</title>
        <authorList>
            <person name="Cuomo C."/>
            <person name="Litvintseva A."/>
            <person name="Heitman J."/>
            <person name="Chen Y."/>
            <person name="Sun S."/>
            <person name="Springer D."/>
            <person name="Dromer F."/>
            <person name="Young S."/>
            <person name="Zeng Q."/>
            <person name="Chapman S."/>
            <person name="Gujja S."/>
            <person name="Saif S."/>
            <person name="Birren B."/>
        </authorList>
    </citation>
    <scope>NUCLEOTIDE SEQUENCE</scope>
    <source>
        <strain evidence="1">CBS 10737</strain>
    </source>
</reference>
<reference evidence="2" key="4">
    <citation type="submission" date="2024-02" db="EMBL/GenBank/DDBJ databases">
        <title>Comparative genomics of Cryptococcus and Kwoniella reveals pathogenesis evolution and contrasting modes of karyotype evolution via chromosome fusion or intercentromeric recombination.</title>
        <authorList>
            <person name="Coelho M.A."/>
            <person name="David-Palma M."/>
            <person name="Shea T."/>
            <person name="Bowers K."/>
            <person name="McGinley-Smith S."/>
            <person name="Mohammad A.W."/>
            <person name="Gnirke A."/>
            <person name="Yurkov A.M."/>
            <person name="Nowrousian M."/>
            <person name="Sun S."/>
            <person name="Cuomo C.A."/>
            <person name="Heitman J."/>
        </authorList>
    </citation>
    <scope>NUCLEOTIDE SEQUENCE</scope>
    <source>
        <strain evidence="2">CBS 10737</strain>
    </source>
</reference>
<sequence length="446" mass="52207">MMGKKDRLKALFARTANTQDESLSYARSPNVDPTTSDNRIPIPLLPLQHTAKPSPKIPIEIILKIVEYCSDSLDCLTKLALTNHEISNLALKLIWYNLELGKSSKHPFHLTISNKINKIKFNNSSSLSKIPSRNELQNLTKIINCYFENYNYLLRFSSNKNQFKNLKILKIHLNSLKGLPNKKGNSIRKENSEDILSKNYAKKLPLNFKKIIFIGLPDPYYSNNWYANWNEKGFKPYFNQDDDDKQQNIKKIKMKLSGPKKIVFQLNDKYTDKLINHIENIFNEAKFPNLIQLDIIFLPKSIKKGFQIKQEFQLFVNQLIQMLIQMKKGYPKMRIRLINIGSLDSRWMGISSNNNYLLFSTPINLTNESIEPIFIENQEELEERKMLWLKDYLQKQARAKNQKILDDAGFSIIKKDEEGKEVEKKIYNQEMISLKQYKLEEEIESD</sequence>
<gene>
    <name evidence="1" type="ORF">I206_06221</name>
    <name evidence="2" type="ORF">I206_101806</name>
</gene>
<protein>
    <submittedName>
        <fullName evidence="1">Uncharacterized protein</fullName>
    </submittedName>
</protein>
<dbReference type="Proteomes" id="UP000094020">
    <property type="component" value="Chromosome 2"/>
</dbReference>
<proteinExistence type="predicted"/>